<proteinExistence type="inferred from homology"/>
<evidence type="ECO:0000256" key="6">
    <source>
        <dbReference type="ARBA" id="ARBA00023136"/>
    </source>
</evidence>
<evidence type="ECO:0000256" key="4">
    <source>
        <dbReference type="ARBA" id="ARBA00022692"/>
    </source>
</evidence>
<dbReference type="Pfam" id="PF00528">
    <property type="entry name" value="BPD_transp_1"/>
    <property type="match status" value="1"/>
</dbReference>
<dbReference type="PANTHER" id="PTHR43163">
    <property type="entry name" value="DIPEPTIDE TRANSPORT SYSTEM PERMEASE PROTEIN DPPB-RELATED"/>
    <property type="match status" value="1"/>
</dbReference>
<keyword evidence="6 7" id="KW-0472">Membrane</keyword>
<dbReference type="CDD" id="cd06261">
    <property type="entry name" value="TM_PBP2"/>
    <property type="match status" value="1"/>
</dbReference>
<dbReference type="AlphaFoldDB" id="A0AAP2ALB9"/>
<dbReference type="Proteomes" id="UP000738270">
    <property type="component" value="Unassembled WGS sequence"/>
</dbReference>
<name>A0AAP2ALB9_RHOHA</name>
<sequence>MTTSFRGAARRLIQAVAAAWGASLLIWMLLPLAPGDPARLTLGAQGIPEPNDEQLSAMREQLGLDLSLPQQYLHWLAGVVRLDFGLSYVTGRPVTTEFAERLGPTLRLAVAALVLAVALSLVLGLVAARYRDRWPDSVARAIALISASTPGFVVGLVLIQVVVIDMGIGKVVLDGSWSMVAMPAVCLAFGLFDTWSRLLRSNLVEVMDSSVVDVARSRGATTRRALLRHALPHSMPTYLHAVAVGAGAVLGGAAIVETVFTWPGVGAYVVSSVATRDLPVVQAFAMLATIVYVAVNLAADAAAALIDPRLRSTGSRT</sequence>
<evidence type="ECO:0000256" key="1">
    <source>
        <dbReference type="ARBA" id="ARBA00004651"/>
    </source>
</evidence>
<keyword evidence="2 7" id="KW-0813">Transport</keyword>
<feature type="transmembrane region" description="Helical" evidence="7">
    <location>
        <begin position="175"/>
        <end position="192"/>
    </location>
</feature>
<dbReference type="RefSeq" id="WP_022594286.1">
    <property type="nucleotide sequence ID" value="NZ_AP024196.1"/>
</dbReference>
<evidence type="ECO:0000256" key="2">
    <source>
        <dbReference type="ARBA" id="ARBA00022448"/>
    </source>
</evidence>
<dbReference type="Pfam" id="PF19300">
    <property type="entry name" value="BPD_transp_1_N"/>
    <property type="match status" value="1"/>
</dbReference>
<feature type="transmembrane region" description="Helical" evidence="7">
    <location>
        <begin position="12"/>
        <end position="30"/>
    </location>
</feature>
<comment type="similarity">
    <text evidence="7">Belongs to the binding-protein-dependent transport system permease family.</text>
</comment>
<evidence type="ECO:0000256" key="3">
    <source>
        <dbReference type="ARBA" id="ARBA00022475"/>
    </source>
</evidence>
<accession>A0AAP2ALB9</accession>
<evidence type="ECO:0000256" key="5">
    <source>
        <dbReference type="ARBA" id="ARBA00022989"/>
    </source>
</evidence>
<dbReference type="EMBL" id="WUXD01000002">
    <property type="protein sequence ID" value="MBM4626606.1"/>
    <property type="molecule type" value="Genomic_DNA"/>
</dbReference>
<feature type="transmembrane region" description="Helical" evidence="7">
    <location>
        <begin position="280"/>
        <end position="306"/>
    </location>
</feature>
<evidence type="ECO:0000259" key="8">
    <source>
        <dbReference type="PROSITE" id="PS50928"/>
    </source>
</evidence>
<dbReference type="SUPFAM" id="SSF161098">
    <property type="entry name" value="MetI-like"/>
    <property type="match status" value="1"/>
</dbReference>
<comment type="subcellular location">
    <subcellularLocation>
        <location evidence="1 7">Cell membrane</location>
        <topology evidence="1 7">Multi-pass membrane protein</topology>
    </subcellularLocation>
</comment>
<feature type="transmembrane region" description="Helical" evidence="7">
    <location>
        <begin position="108"/>
        <end position="130"/>
    </location>
</feature>
<dbReference type="GO" id="GO:0005886">
    <property type="term" value="C:plasma membrane"/>
    <property type="evidence" value="ECO:0007669"/>
    <property type="project" value="UniProtKB-SubCell"/>
</dbReference>
<organism evidence="9 10">
    <name type="scientific">Rhodococcus hoagii</name>
    <name type="common">Corynebacterium equii</name>
    <dbReference type="NCBI Taxonomy" id="43767"/>
    <lineage>
        <taxon>Bacteria</taxon>
        <taxon>Bacillati</taxon>
        <taxon>Actinomycetota</taxon>
        <taxon>Actinomycetes</taxon>
        <taxon>Mycobacteriales</taxon>
        <taxon>Nocardiaceae</taxon>
        <taxon>Prescottella</taxon>
    </lineage>
</organism>
<evidence type="ECO:0000313" key="10">
    <source>
        <dbReference type="Proteomes" id="UP000738270"/>
    </source>
</evidence>
<dbReference type="PANTHER" id="PTHR43163:SF6">
    <property type="entry name" value="DIPEPTIDE TRANSPORT SYSTEM PERMEASE PROTEIN DPPB-RELATED"/>
    <property type="match status" value="1"/>
</dbReference>
<gene>
    <name evidence="9" type="ORF">GS453_06900</name>
</gene>
<keyword evidence="3" id="KW-1003">Cell membrane</keyword>
<keyword evidence="4 7" id="KW-0812">Transmembrane</keyword>
<feature type="transmembrane region" description="Helical" evidence="7">
    <location>
        <begin position="142"/>
        <end position="163"/>
    </location>
</feature>
<comment type="caution">
    <text evidence="9">The sequence shown here is derived from an EMBL/GenBank/DDBJ whole genome shotgun (WGS) entry which is preliminary data.</text>
</comment>
<feature type="transmembrane region" description="Helical" evidence="7">
    <location>
        <begin position="238"/>
        <end position="260"/>
    </location>
</feature>
<dbReference type="InterPro" id="IPR045621">
    <property type="entry name" value="BPD_transp_1_N"/>
</dbReference>
<dbReference type="PROSITE" id="PS50928">
    <property type="entry name" value="ABC_TM1"/>
    <property type="match status" value="1"/>
</dbReference>
<dbReference type="GO" id="GO:0071916">
    <property type="term" value="F:dipeptide transmembrane transporter activity"/>
    <property type="evidence" value="ECO:0007669"/>
    <property type="project" value="TreeGrafter"/>
</dbReference>
<protein>
    <submittedName>
        <fullName evidence="9">ABC transporter permease subunit</fullName>
    </submittedName>
</protein>
<dbReference type="InterPro" id="IPR035906">
    <property type="entry name" value="MetI-like_sf"/>
</dbReference>
<dbReference type="InterPro" id="IPR000515">
    <property type="entry name" value="MetI-like"/>
</dbReference>
<evidence type="ECO:0000256" key="7">
    <source>
        <dbReference type="RuleBase" id="RU363032"/>
    </source>
</evidence>
<evidence type="ECO:0000313" key="9">
    <source>
        <dbReference type="EMBL" id="MBM4626606.1"/>
    </source>
</evidence>
<reference evidence="9" key="1">
    <citation type="submission" date="2019-11" db="EMBL/GenBank/DDBJ databases">
        <title>Spread of Macrolides and rifampicin resistant Rhodococcus equi in clinical isolates in the USA.</title>
        <authorList>
            <person name="Alvarez-Narvaez S."/>
            <person name="Huber L."/>
            <person name="Cohen N.D."/>
            <person name="Slovis N."/>
            <person name="Greiter M."/>
            <person name="Giguere S."/>
            <person name="Hart K."/>
        </authorList>
    </citation>
    <scope>NUCLEOTIDE SEQUENCE</scope>
    <source>
        <strain evidence="9">Lh_38</strain>
    </source>
</reference>
<feature type="domain" description="ABC transmembrane type-1" evidence="8">
    <location>
        <begin position="102"/>
        <end position="299"/>
    </location>
</feature>
<dbReference type="Gene3D" id="1.10.3720.10">
    <property type="entry name" value="MetI-like"/>
    <property type="match status" value="1"/>
</dbReference>
<keyword evidence="5 7" id="KW-1133">Transmembrane helix</keyword>